<feature type="transmembrane region" description="Helical" evidence="1">
    <location>
        <begin position="50"/>
        <end position="68"/>
    </location>
</feature>
<keyword evidence="3" id="KW-1185">Reference proteome</keyword>
<feature type="transmembrane region" description="Helical" evidence="1">
    <location>
        <begin position="80"/>
        <end position="100"/>
    </location>
</feature>
<dbReference type="EMBL" id="FQXG01000001">
    <property type="protein sequence ID" value="SHG77431.1"/>
    <property type="molecule type" value="Genomic_DNA"/>
</dbReference>
<proteinExistence type="predicted"/>
<keyword evidence="1" id="KW-1133">Transmembrane helix</keyword>
<accession>A0A1M5MJL2</accession>
<gene>
    <name evidence="2" type="ORF">SAMN02745129_0667</name>
</gene>
<keyword evidence="1" id="KW-0812">Transmembrane</keyword>
<sequence length="130" mass="14558">MEIRLRLKQGLLVIAFATVSVIALLYGVSPGWFFATFLDSPIPPSVDQAHIMRAVMMLYLALGLFWLWSAFSDRYRDAGALVLCLFCGGLVLGRLVSVVVDGWPSPILVFYIVLELLMVPICLWLLRQPD</sequence>
<feature type="transmembrane region" description="Helical" evidence="1">
    <location>
        <begin position="12"/>
        <end position="38"/>
    </location>
</feature>
<protein>
    <recommendedName>
        <fullName evidence="4">DUF4345 domain-containing protein</fullName>
    </recommendedName>
</protein>
<organism evidence="2 3">
    <name type="scientific">Ferrimonas marina</name>
    <dbReference type="NCBI Taxonomy" id="299255"/>
    <lineage>
        <taxon>Bacteria</taxon>
        <taxon>Pseudomonadati</taxon>
        <taxon>Pseudomonadota</taxon>
        <taxon>Gammaproteobacteria</taxon>
        <taxon>Alteromonadales</taxon>
        <taxon>Ferrimonadaceae</taxon>
        <taxon>Ferrimonas</taxon>
    </lineage>
</organism>
<feature type="transmembrane region" description="Helical" evidence="1">
    <location>
        <begin position="106"/>
        <end position="126"/>
    </location>
</feature>
<keyword evidence="1" id="KW-0472">Membrane</keyword>
<name>A0A1M5MJL2_9GAMM</name>
<evidence type="ECO:0000313" key="2">
    <source>
        <dbReference type="EMBL" id="SHG77431.1"/>
    </source>
</evidence>
<evidence type="ECO:0008006" key="4">
    <source>
        <dbReference type="Google" id="ProtNLM"/>
    </source>
</evidence>
<reference evidence="2 3" key="1">
    <citation type="submission" date="2016-11" db="EMBL/GenBank/DDBJ databases">
        <authorList>
            <person name="Jaros S."/>
            <person name="Januszkiewicz K."/>
            <person name="Wedrychowicz H."/>
        </authorList>
    </citation>
    <scope>NUCLEOTIDE SEQUENCE [LARGE SCALE GENOMIC DNA]</scope>
    <source>
        <strain evidence="2 3">DSM 16917</strain>
    </source>
</reference>
<dbReference type="RefSeq" id="WP_067664552.1">
    <property type="nucleotide sequence ID" value="NZ_FQXG01000001.1"/>
</dbReference>
<evidence type="ECO:0000313" key="3">
    <source>
        <dbReference type="Proteomes" id="UP000184268"/>
    </source>
</evidence>
<dbReference type="AlphaFoldDB" id="A0A1M5MJL2"/>
<dbReference type="OrthoDB" id="1188911at2"/>
<dbReference type="InterPro" id="IPR025597">
    <property type="entry name" value="DUF4345"/>
</dbReference>
<dbReference type="Proteomes" id="UP000184268">
    <property type="component" value="Unassembled WGS sequence"/>
</dbReference>
<evidence type="ECO:0000256" key="1">
    <source>
        <dbReference type="SAM" id="Phobius"/>
    </source>
</evidence>
<dbReference type="Pfam" id="PF14248">
    <property type="entry name" value="DUF4345"/>
    <property type="match status" value="1"/>
</dbReference>